<dbReference type="InterPro" id="IPR005331">
    <property type="entry name" value="Sulfotransferase"/>
</dbReference>
<dbReference type="Pfam" id="PF03567">
    <property type="entry name" value="Sulfotransfer_2"/>
    <property type="match status" value="1"/>
</dbReference>
<reference evidence="2" key="1">
    <citation type="submission" date="2017-11" db="EMBL/GenBank/DDBJ databases">
        <authorList>
            <person name="Kuznetsova I."/>
            <person name="Sazanova A."/>
            <person name="Chirak E."/>
            <person name="Safronova V."/>
            <person name="Willems A."/>
        </authorList>
    </citation>
    <scope>NUCLEOTIDE SEQUENCE [LARGE SCALE GENOMIC DNA]</scope>
    <source>
        <strain evidence="2">STM 196</strain>
    </source>
</reference>
<comment type="caution">
    <text evidence="1">The sequence shown here is derived from an EMBL/GenBank/DDBJ whole genome shotgun (WGS) entry which is preliminary data.</text>
</comment>
<keyword evidence="2" id="KW-1185">Reference proteome</keyword>
<dbReference type="GO" id="GO:0008146">
    <property type="term" value="F:sulfotransferase activity"/>
    <property type="evidence" value="ECO:0007669"/>
    <property type="project" value="InterPro"/>
</dbReference>
<dbReference type="Proteomes" id="UP000241444">
    <property type="component" value="Unassembled WGS sequence"/>
</dbReference>
<dbReference type="RefSeq" id="WP_106709385.1">
    <property type="nucleotide sequence ID" value="NZ_PGGO01000001.1"/>
</dbReference>
<sequence length="210" mass="24650">MYVSVEKNFIFVHVAKTGGQALKQALRPYAVRKARGQWRRLLSHLPIQESMDAQFGPHASIRWAKLKLPRTFFDGAFKFGLVRNPYDLAVSRYAFVRGEGDHHRHKDAQSQSFADFLRMERRRASWRPRDQSAMLCDYGGQLLVDQVYRFEQMEEAFADIVTRLDLPVSPKLARKNASQRGPYQDYYTPVERKLVEQIWARDLEKFGYEF</sequence>
<evidence type="ECO:0000313" key="1">
    <source>
        <dbReference type="EMBL" id="PSH70969.1"/>
    </source>
</evidence>
<evidence type="ECO:0000313" key="2">
    <source>
        <dbReference type="Proteomes" id="UP000241444"/>
    </source>
</evidence>
<dbReference type="AlphaFoldDB" id="A0A2P7BWZ7"/>
<dbReference type="SUPFAM" id="SSF52540">
    <property type="entry name" value="P-loop containing nucleoside triphosphate hydrolases"/>
    <property type="match status" value="1"/>
</dbReference>
<dbReference type="GO" id="GO:0016020">
    <property type="term" value="C:membrane"/>
    <property type="evidence" value="ECO:0007669"/>
    <property type="project" value="InterPro"/>
</dbReference>
<evidence type="ECO:0008006" key="3">
    <source>
        <dbReference type="Google" id="ProtNLM"/>
    </source>
</evidence>
<organism evidence="1 2">
    <name type="scientific">Phyllobacterium brassicacearum</name>
    <dbReference type="NCBI Taxonomy" id="314235"/>
    <lineage>
        <taxon>Bacteria</taxon>
        <taxon>Pseudomonadati</taxon>
        <taxon>Pseudomonadota</taxon>
        <taxon>Alphaproteobacteria</taxon>
        <taxon>Hyphomicrobiales</taxon>
        <taxon>Phyllobacteriaceae</taxon>
        <taxon>Phyllobacterium</taxon>
    </lineage>
</organism>
<name>A0A2P7BWZ7_9HYPH</name>
<proteinExistence type="predicted"/>
<accession>A0A2P7BWZ7</accession>
<dbReference type="OrthoDB" id="288532at2"/>
<gene>
    <name evidence="1" type="ORF">CU102_02685</name>
</gene>
<dbReference type="EMBL" id="PGGO01000001">
    <property type="protein sequence ID" value="PSH70969.1"/>
    <property type="molecule type" value="Genomic_DNA"/>
</dbReference>
<dbReference type="InterPro" id="IPR027417">
    <property type="entry name" value="P-loop_NTPase"/>
</dbReference>
<dbReference type="Gene3D" id="3.40.50.300">
    <property type="entry name" value="P-loop containing nucleotide triphosphate hydrolases"/>
    <property type="match status" value="1"/>
</dbReference>
<protein>
    <recommendedName>
        <fullName evidence="3">Sulfotransferase</fullName>
    </recommendedName>
</protein>